<evidence type="ECO:0000259" key="1">
    <source>
        <dbReference type="Pfam" id="PF00535"/>
    </source>
</evidence>
<dbReference type="EMBL" id="JAKLTQ010000006">
    <property type="protein sequence ID" value="MCG2622249.1"/>
    <property type="molecule type" value="Genomic_DNA"/>
</dbReference>
<protein>
    <submittedName>
        <fullName evidence="2">Glycosyltransferase</fullName>
    </submittedName>
</protein>
<reference evidence="2" key="1">
    <citation type="submission" date="2022-01" db="EMBL/GenBank/DDBJ databases">
        <authorList>
            <person name="Jo J.-H."/>
            <person name="Im W.-T."/>
        </authorList>
    </citation>
    <scope>NUCLEOTIDE SEQUENCE</scope>
    <source>
        <strain evidence="2">I2-34</strain>
    </source>
</reference>
<dbReference type="RefSeq" id="WP_237820388.1">
    <property type="nucleotide sequence ID" value="NZ_JAKLTQ010000006.1"/>
</dbReference>
<dbReference type="CDD" id="cd00761">
    <property type="entry name" value="Glyco_tranf_GTA_type"/>
    <property type="match status" value="1"/>
</dbReference>
<evidence type="ECO:0000313" key="2">
    <source>
        <dbReference type="EMBL" id="MCG2622249.1"/>
    </source>
</evidence>
<gene>
    <name evidence="2" type="ORF">LVY72_09990</name>
</gene>
<dbReference type="InterPro" id="IPR029044">
    <property type="entry name" value="Nucleotide-diphossugar_trans"/>
</dbReference>
<organism evidence="2 3">
    <name type="scientific">Arthrobacter hankyongi</name>
    <dbReference type="NCBI Taxonomy" id="2904801"/>
    <lineage>
        <taxon>Bacteria</taxon>
        <taxon>Bacillati</taxon>
        <taxon>Actinomycetota</taxon>
        <taxon>Actinomycetes</taxon>
        <taxon>Micrococcales</taxon>
        <taxon>Micrococcaceae</taxon>
        <taxon>Arthrobacter</taxon>
    </lineage>
</organism>
<comment type="caution">
    <text evidence="2">The sequence shown here is derived from an EMBL/GenBank/DDBJ whole genome shotgun (WGS) entry which is preliminary data.</text>
</comment>
<evidence type="ECO:0000313" key="3">
    <source>
        <dbReference type="Proteomes" id="UP001165368"/>
    </source>
</evidence>
<feature type="domain" description="Glycosyltransferase 2-like" evidence="1">
    <location>
        <begin position="2"/>
        <end position="72"/>
    </location>
</feature>
<feature type="non-terminal residue" evidence="2">
    <location>
        <position position="1"/>
    </location>
</feature>
<dbReference type="Pfam" id="PF00535">
    <property type="entry name" value="Glycos_transf_2"/>
    <property type="match status" value="1"/>
</dbReference>
<name>A0ABS9L6G5_9MICC</name>
<proteinExistence type="predicted"/>
<accession>A0ABS9L6G5</accession>
<dbReference type="Gene3D" id="3.90.550.10">
    <property type="entry name" value="Spore Coat Polysaccharide Biosynthesis Protein SpsA, Chain A"/>
    <property type="match status" value="1"/>
</dbReference>
<sequence>RNKSAHGVAAARNQGLDAATGRYITFLDPDDWYVPGHLEVLAREIQRLGVDFLRVDHIRHTRGVRTMHRAPQGRRDVALDPREGIMPIAAATMVDYPFVWAGIFDRNLLDSGLLKFMDGARTAEDRLWTWNLHLNADSYAVVDAPGIIYRRGVSTSLTQVFDERQLDFLLCYLEIFSLVNADTEAERFWHKAARQFYAMACHHLKRANGMTADVRSELQTGIAMTMSRIPANVNQQGLRSLDPARRRMLMTLPEGVLQ</sequence>
<dbReference type="Proteomes" id="UP001165368">
    <property type="component" value="Unassembled WGS sequence"/>
</dbReference>
<dbReference type="SUPFAM" id="SSF53448">
    <property type="entry name" value="Nucleotide-diphospho-sugar transferases"/>
    <property type="match status" value="1"/>
</dbReference>
<dbReference type="InterPro" id="IPR001173">
    <property type="entry name" value="Glyco_trans_2-like"/>
</dbReference>
<keyword evidence="3" id="KW-1185">Reference proteome</keyword>